<dbReference type="OrthoDB" id="9815825at2"/>
<accession>I0I7K7</accession>
<dbReference type="Gene3D" id="3.40.50.720">
    <property type="entry name" value="NAD(P)-binding Rossmann-like Domain"/>
    <property type="match status" value="1"/>
</dbReference>
<dbReference type="Gene3D" id="3.30.360.10">
    <property type="entry name" value="Dihydrodipicolinate Reductase, domain 2"/>
    <property type="match status" value="1"/>
</dbReference>
<feature type="domain" description="Gfo/Idh/MocA-like oxidoreductase N-terminal" evidence="1">
    <location>
        <begin position="7"/>
        <end position="123"/>
    </location>
</feature>
<gene>
    <name evidence="3" type="ordered locus">CLDAP_32050</name>
</gene>
<evidence type="ECO:0000313" key="3">
    <source>
        <dbReference type="EMBL" id="BAM01245.1"/>
    </source>
</evidence>
<dbReference type="STRING" id="926550.CLDAP_32050"/>
<dbReference type="InterPro" id="IPR051450">
    <property type="entry name" value="Gfo/Idh/MocA_Oxidoreductases"/>
</dbReference>
<evidence type="ECO:0000259" key="1">
    <source>
        <dbReference type="Pfam" id="PF01408"/>
    </source>
</evidence>
<dbReference type="GO" id="GO:0000166">
    <property type="term" value="F:nucleotide binding"/>
    <property type="evidence" value="ECO:0007669"/>
    <property type="project" value="InterPro"/>
</dbReference>
<dbReference type="PANTHER" id="PTHR43377">
    <property type="entry name" value="BILIVERDIN REDUCTASE A"/>
    <property type="match status" value="1"/>
</dbReference>
<dbReference type="eggNOG" id="COG0673">
    <property type="taxonomic scope" value="Bacteria"/>
</dbReference>
<dbReference type="SUPFAM" id="SSF51735">
    <property type="entry name" value="NAD(P)-binding Rossmann-fold domains"/>
    <property type="match status" value="1"/>
</dbReference>
<reference evidence="3 4" key="1">
    <citation type="submission" date="2012-02" db="EMBL/GenBank/DDBJ databases">
        <title>Complete genome sequence of Caldilinea aerophila DSM 14535 (= NBRC 102666).</title>
        <authorList>
            <person name="Oguchi A."/>
            <person name="Hosoyama A."/>
            <person name="Sekine M."/>
            <person name="Fukai R."/>
            <person name="Kato Y."/>
            <person name="Nakamura S."/>
            <person name="Hanada S."/>
            <person name="Yamazaki S."/>
            <person name="Fujita N."/>
        </authorList>
    </citation>
    <scope>NUCLEOTIDE SEQUENCE [LARGE SCALE GENOMIC DNA]</scope>
    <source>
        <strain evidence="4">DSM 14535 / JCM 11387 / NBRC 104270 / STL-6-O1</strain>
    </source>
</reference>
<dbReference type="Proteomes" id="UP000007880">
    <property type="component" value="Chromosome"/>
</dbReference>
<dbReference type="InterPro" id="IPR055170">
    <property type="entry name" value="GFO_IDH_MocA-like_dom"/>
</dbReference>
<dbReference type="InterPro" id="IPR036291">
    <property type="entry name" value="NAD(P)-bd_dom_sf"/>
</dbReference>
<evidence type="ECO:0000313" key="4">
    <source>
        <dbReference type="Proteomes" id="UP000007880"/>
    </source>
</evidence>
<organism evidence="3 4">
    <name type="scientific">Caldilinea aerophila (strain DSM 14535 / JCM 11387 / NBRC 104270 / STL-6-O1)</name>
    <dbReference type="NCBI Taxonomy" id="926550"/>
    <lineage>
        <taxon>Bacteria</taxon>
        <taxon>Bacillati</taxon>
        <taxon>Chloroflexota</taxon>
        <taxon>Caldilineae</taxon>
        <taxon>Caldilineales</taxon>
        <taxon>Caldilineaceae</taxon>
        <taxon>Caldilinea</taxon>
    </lineage>
</organism>
<feature type="domain" description="GFO/IDH/MocA-like oxidoreductase" evidence="2">
    <location>
        <begin position="134"/>
        <end position="256"/>
    </location>
</feature>
<dbReference type="PATRIC" id="fig|926550.5.peg.3469"/>
<name>I0I7K7_CALAS</name>
<sequence length="333" mass="36089">MKAKTVRIGFLGVAHMHSVSYASNLLRIEGVEVVGMWDRSPSLAEDWSRRVSVRRYDDAEQLLDAGLDAVVVCSENALHRPLVELAAGRVGAILCEKPIATTLADAQAIIDRCAATGTRLQIAFPVRFAPSIIELKRRLDAGELGEIFAVTCTNHGSMPGGWFVDPELAGGGAVIDHTVHVIDLLRWFWRVEVTEVYAEVGYSLLHPGLGIDDAGLLSFMLSNGIYGSLDTSWSRPSSYPVWGDVKIEVVGERGVIYVDALHQYITVASNATGKTQWVSYGSDIDRGLMIDFVEMVRSDRAPSITGEDGLAALAVALAAYESAHSGQPVTLHR</sequence>
<dbReference type="EMBL" id="AP012337">
    <property type="protein sequence ID" value="BAM01245.1"/>
    <property type="molecule type" value="Genomic_DNA"/>
</dbReference>
<dbReference type="PANTHER" id="PTHR43377:SF1">
    <property type="entry name" value="BILIVERDIN REDUCTASE A"/>
    <property type="match status" value="1"/>
</dbReference>
<dbReference type="HOGENOM" id="CLU_023194_1_2_0"/>
<proteinExistence type="predicted"/>
<dbReference type="RefSeq" id="WP_014434471.1">
    <property type="nucleotide sequence ID" value="NC_017079.1"/>
</dbReference>
<dbReference type="KEGG" id="cap:CLDAP_32050"/>
<evidence type="ECO:0000259" key="2">
    <source>
        <dbReference type="Pfam" id="PF22725"/>
    </source>
</evidence>
<dbReference type="InterPro" id="IPR000683">
    <property type="entry name" value="Gfo/Idh/MocA-like_OxRdtase_N"/>
</dbReference>
<dbReference type="Pfam" id="PF22725">
    <property type="entry name" value="GFO_IDH_MocA_C3"/>
    <property type="match status" value="1"/>
</dbReference>
<dbReference type="AlphaFoldDB" id="I0I7K7"/>
<protein>
    <submittedName>
        <fullName evidence="3">Putative oxidoreductase</fullName>
    </submittedName>
</protein>
<dbReference type="SUPFAM" id="SSF55347">
    <property type="entry name" value="Glyceraldehyde-3-phosphate dehydrogenase-like, C-terminal domain"/>
    <property type="match status" value="1"/>
</dbReference>
<keyword evidence="4" id="KW-1185">Reference proteome</keyword>
<dbReference type="Pfam" id="PF01408">
    <property type="entry name" value="GFO_IDH_MocA"/>
    <property type="match status" value="1"/>
</dbReference>